<dbReference type="RefSeq" id="WP_076514595.1">
    <property type="nucleotide sequence ID" value="NZ_FTOH01000003.1"/>
</dbReference>
<feature type="transmembrane region" description="Helical" evidence="1">
    <location>
        <begin position="358"/>
        <end position="381"/>
    </location>
</feature>
<feature type="transmembrane region" description="Helical" evidence="1">
    <location>
        <begin position="149"/>
        <end position="176"/>
    </location>
</feature>
<dbReference type="InterPro" id="IPR005625">
    <property type="entry name" value="PepSY-ass_TM"/>
</dbReference>
<keyword evidence="1" id="KW-0472">Membrane</keyword>
<sequence length="393" mass="45717">MFSHAQHKQKFVSLHRYFGLTIALFLVVSGLTGSILAYYHELDEWLNPDLFFTEQKGSNFLQEDYLYRAAQGYTESHGGTLNTMSLEFVSGRSLRLYVNGSEEFNRLFINPYTAEVMGARQWGDLSDSWRNIAGFIYKLHYTLWLPGTWGVLLLGIIALIWTVDCFIAVATTLPIMKRFSWKLFRQRWKQSFKMRWKSKGYTFHFLLHRSAGLWLWALLLIFAWSSVAFNLRDVYKPVTYAVFQAPPETPSTGHTLTPLPFQEALSMARAHAESIASEYKVSLGHERSFRYLKAKNTFQYRFHSSRDVDDAIARSVIYIDAATGEFLDVYWPTGQYSGTTVTQWLYALHMAEVFGRPYQLLVCLLGLMVTYFSYSGVKIWWRKRQKARTKRRA</sequence>
<evidence type="ECO:0000313" key="2">
    <source>
        <dbReference type="EMBL" id="SIS63868.1"/>
    </source>
</evidence>
<feature type="transmembrane region" description="Helical" evidence="1">
    <location>
        <begin position="17"/>
        <end position="39"/>
    </location>
</feature>
<proteinExistence type="predicted"/>
<gene>
    <name evidence="2" type="ORF">SAMN05421686_10340</name>
</gene>
<keyword evidence="1" id="KW-0812">Transmembrane</keyword>
<evidence type="ECO:0000256" key="1">
    <source>
        <dbReference type="SAM" id="Phobius"/>
    </source>
</evidence>
<feature type="transmembrane region" description="Helical" evidence="1">
    <location>
        <begin position="201"/>
        <end position="224"/>
    </location>
</feature>
<dbReference type="OrthoDB" id="7238323at2"/>
<accession>A0A1N7KQJ8</accession>
<dbReference type="AlphaFoldDB" id="A0A1N7KQJ8"/>
<reference evidence="3" key="1">
    <citation type="submission" date="2017-01" db="EMBL/GenBank/DDBJ databases">
        <authorList>
            <person name="Varghese N."/>
            <person name="Submissions S."/>
        </authorList>
    </citation>
    <scope>NUCLEOTIDE SEQUENCE [LARGE SCALE GENOMIC DNA]</scope>
    <source>
        <strain evidence="3">DSM 24913</strain>
    </source>
</reference>
<dbReference type="PANTHER" id="PTHR34219">
    <property type="entry name" value="IRON-REGULATED INNER MEMBRANE PROTEIN-RELATED"/>
    <property type="match status" value="1"/>
</dbReference>
<dbReference type="EMBL" id="FTOH01000003">
    <property type="protein sequence ID" value="SIS63868.1"/>
    <property type="molecule type" value="Genomic_DNA"/>
</dbReference>
<keyword evidence="3" id="KW-1185">Reference proteome</keyword>
<dbReference type="Pfam" id="PF03929">
    <property type="entry name" value="PepSY_TM"/>
    <property type="match status" value="1"/>
</dbReference>
<protein>
    <submittedName>
        <fullName evidence="2">Uncharacterized iron-regulated membrane protein</fullName>
    </submittedName>
</protein>
<organism evidence="2 3">
    <name type="scientific">Thalassolituus maritimus</name>
    <dbReference type="NCBI Taxonomy" id="484498"/>
    <lineage>
        <taxon>Bacteria</taxon>
        <taxon>Pseudomonadati</taxon>
        <taxon>Pseudomonadota</taxon>
        <taxon>Gammaproteobacteria</taxon>
        <taxon>Oceanospirillales</taxon>
        <taxon>Oceanospirillaceae</taxon>
        <taxon>Thalassolituus</taxon>
    </lineage>
</organism>
<name>A0A1N7KQJ8_9GAMM</name>
<dbReference type="STRING" id="484498.SAMN05421686_10340"/>
<dbReference type="Proteomes" id="UP000185639">
    <property type="component" value="Unassembled WGS sequence"/>
</dbReference>
<dbReference type="PANTHER" id="PTHR34219:SF5">
    <property type="entry name" value="BLR4505 PROTEIN"/>
    <property type="match status" value="1"/>
</dbReference>
<keyword evidence="1" id="KW-1133">Transmembrane helix</keyword>
<evidence type="ECO:0000313" key="3">
    <source>
        <dbReference type="Proteomes" id="UP000185639"/>
    </source>
</evidence>